<protein>
    <recommendedName>
        <fullName evidence="3">Chitin-binding type-2 domain-containing protein</fullName>
    </recommendedName>
</protein>
<feature type="compositionally biased region" description="Polar residues" evidence="1">
    <location>
        <begin position="219"/>
        <end position="243"/>
    </location>
</feature>
<dbReference type="Pfam" id="PF01607">
    <property type="entry name" value="CBM_14"/>
    <property type="match status" value="2"/>
</dbReference>
<accession>A0A2T7NU61</accession>
<name>A0A2T7NU61_POMCA</name>
<evidence type="ECO:0000313" key="4">
    <source>
        <dbReference type="EMBL" id="PVD24728.1"/>
    </source>
</evidence>
<organism evidence="4 5">
    <name type="scientific">Pomacea canaliculata</name>
    <name type="common">Golden apple snail</name>
    <dbReference type="NCBI Taxonomy" id="400727"/>
    <lineage>
        <taxon>Eukaryota</taxon>
        <taxon>Metazoa</taxon>
        <taxon>Spiralia</taxon>
        <taxon>Lophotrochozoa</taxon>
        <taxon>Mollusca</taxon>
        <taxon>Gastropoda</taxon>
        <taxon>Caenogastropoda</taxon>
        <taxon>Architaenioglossa</taxon>
        <taxon>Ampullarioidea</taxon>
        <taxon>Ampullariidae</taxon>
        <taxon>Pomacea</taxon>
    </lineage>
</organism>
<dbReference type="AlphaFoldDB" id="A0A2T7NU61"/>
<evidence type="ECO:0000256" key="2">
    <source>
        <dbReference type="SAM" id="SignalP"/>
    </source>
</evidence>
<sequence>MQTLEISTLLCLILVWSGADASQKPICSLGPVSQGLQWLADPDNCSTFYLCHGAQRFEFDCGDNVWDQETKTCVGRGSELTRQRSQYMATSEKCTEGSKAVFAKGDNCAQYYDCSSREATVSSDPTVRECEFPLLFNDVTKQCEHFSQVTCGLREEPLDACGYAANQCTRSSHCIPCNVRFPSCRGLPDGLNPWVGREYSPYFVLCQNQRDLHHGQCQGGQSSTRSNVSAPPFQRNQQLVHPQ</sequence>
<evidence type="ECO:0000259" key="3">
    <source>
        <dbReference type="PROSITE" id="PS50940"/>
    </source>
</evidence>
<gene>
    <name evidence="4" type="ORF">C0Q70_15213</name>
</gene>
<reference evidence="4 5" key="1">
    <citation type="submission" date="2018-04" db="EMBL/GenBank/DDBJ databases">
        <title>The genome of golden apple snail Pomacea canaliculata provides insight into stress tolerance and invasive adaptation.</title>
        <authorList>
            <person name="Liu C."/>
            <person name="Liu B."/>
            <person name="Ren Y."/>
            <person name="Zhang Y."/>
            <person name="Wang H."/>
            <person name="Li S."/>
            <person name="Jiang F."/>
            <person name="Yin L."/>
            <person name="Zhang G."/>
            <person name="Qian W."/>
            <person name="Fan W."/>
        </authorList>
    </citation>
    <scope>NUCLEOTIDE SEQUENCE [LARGE SCALE GENOMIC DNA]</scope>
    <source>
        <strain evidence="4">SZHN2017</strain>
        <tissue evidence="4">Muscle</tissue>
    </source>
</reference>
<feature type="chain" id="PRO_5015711920" description="Chitin-binding type-2 domain-containing protein" evidence="2">
    <location>
        <begin position="22"/>
        <end position="243"/>
    </location>
</feature>
<feature type="region of interest" description="Disordered" evidence="1">
    <location>
        <begin position="216"/>
        <end position="243"/>
    </location>
</feature>
<dbReference type="Proteomes" id="UP000245119">
    <property type="component" value="Linkage Group LG9"/>
</dbReference>
<dbReference type="EMBL" id="PZQS01000009">
    <property type="protein sequence ID" value="PVD24728.1"/>
    <property type="molecule type" value="Genomic_DNA"/>
</dbReference>
<dbReference type="PROSITE" id="PS50940">
    <property type="entry name" value="CHIT_BIND_II"/>
    <property type="match status" value="1"/>
</dbReference>
<dbReference type="InterPro" id="IPR036508">
    <property type="entry name" value="Chitin-bd_dom_sf"/>
</dbReference>
<comment type="caution">
    <text evidence="4">The sequence shown here is derived from an EMBL/GenBank/DDBJ whole genome shotgun (WGS) entry which is preliminary data.</text>
</comment>
<dbReference type="SUPFAM" id="SSF57625">
    <property type="entry name" value="Invertebrate chitin-binding proteins"/>
    <property type="match status" value="2"/>
</dbReference>
<dbReference type="OrthoDB" id="6020543at2759"/>
<proteinExistence type="predicted"/>
<dbReference type="GO" id="GO:0008061">
    <property type="term" value="F:chitin binding"/>
    <property type="evidence" value="ECO:0007669"/>
    <property type="project" value="InterPro"/>
</dbReference>
<feature type="domain" description="Chitin-binding type-2" evidence="3">
    <location>
        <begin position="91"/>
        <end position="153"/>
    </location>
</feature>
<evidence type="ECO:0000256" key="1">
    <source>
        <dbReference type="SAM" id="MobiDB-lite"/>
    </source>
</evidence>
<keyword evidence="2" id="KW-0732">Signal</keyword>
<dbReference type="GO" id="GO:0005576">
    <property type="term" value="C:extracellular region"/>
    <property type="evidence" value="ECO:0007669"/>
    <property type="project" value="InterPro"/>
</dbReference>
<feature type="signal peptide" evidence="2">
    <location>
        <begin position="1"/>
        <end position="21"/>
    </location>
</feature>
<keyword evidence="5" id="KW-1185">Reference proteome</keyword>
<dbReference type="SMART" id="SM00494">
    <property type="entry name" value="ChtBD2"/>
    <property type="match status" value="2"/>
</dbReference>
<dbReference type="InterPro" id="IPR002557">
    <property type="entry name" value="Chitin-bd_dom"/>
</dbReference>
<evidence type="ECO:0000313" key="5">
    <source>
        <dbReference type="Proteomes" id="UP000245119"/>
    </source>
</evidence>
<dbReference type="Gene3D" id="2.170.140.10">
    <property type="entry name" value="Chitin binding domain"/>
    <property type="match status" value="2"/>
</dbReference>